<organism evidence="2 3">
    <name type="scientific">Steroidobacter gossypii</name>
    <dbReference type="NCBI Taxonomy" id="2805490"/>
    <lineage>
        <taxon>Bacteria</taxon>
        <taxon>Pseudomonadati</taxon>
        <taxon>Pseudomonadota</taxon>
        <taxon>Gammaproteobacteria</taxon>
        <taxon>Steroidobacterales</taxon>
        <taxon>Steroidobacteraceae</taxon>
        <taxon>Steroidobacter</taxon>
    </lineage>
</organism>
<sequence length="311" mass="34321">MAIAILLWAVVFAPAPGETRWIRTLHNSAHAPIFGCVALLSLLLIRTRPRFAALSPQKQYASALAIAVGLGVLTEFVQMLTGRDASLEDALHDTIGAVAVLGLFAVFDERVRASPRTSMVRFASAVVGVAALAVAATPVTRAAIKYQQRDQRFPVLADFSERFDRYFILQQSAEVAPARMPAAWASGADEQAMHVRLLEGPYPGLHFIEVPPDWSAYSMLALDLTNPTELALQFVVRVHDATHNNQVEDRFNRVFELPPGTRQIVRIPLRDIAAGPRARSLDLRQVAGVIVFRTDESPRASELYFSRAWLE</sequence>
<accession>A0ABS1X658</accession>
<feature type="transmembrane region" description="Helical" evidence="1">
    <location>
        <begin position="29"/>
        <end position="47"/>
    </location>
</feature>
<comment type="caution">
    <text evidence="2">The sequence shown here is derived from an EMBL/GenBank/DDBJ whole genome shotgun (WGS) entry which is preliminary data.</text>
</comment>
<feature type="transmembrane region" description="Helical" evidence="1">
    <location>
        <begin position="59"/>
        <end position="78"/>
    </location>
</feature>
<evidence type="ECO:0000313" key="2">
    <source>
        <dbReference type="EMBL" id="MBM0108675.1"/>
    </source>
</evidence>
<dbReference type="EMBL" id="JAEVLS010000009">
    <property type="protein sequence ID" value="MBM0108675.1"/>
    <property type="molecule type" value="Genomic_DNA"/>
</dbReference>
<name>A0ABS1X658_9GAMM</name>
<keyword evidence="1" id="KW-0472">Membrane</keyword>
<reference evidence="2 3" key="1">
    <citation type="journal article" date="2021" name="Int. J. Syst. Evol. Microbiol.">
        <title>Steroidobacter gossypii sp. nov., isolated from soil of cotton cropping field.</title>
        <authorList>
            <person name="Huang R."/>
            <person name="Yang S."/>
            <person name="Zhen C."/>
            <person name="Liu W."/>
        </authorList>
    </citation>
    <scope>NUCLEOTIDE SEQUENCE [LARGE SCALE GENOMIC DNA]</scope>
    <source>
        <strain evidence="2 3">S1-65</strain>
    </source>
</reference>
<dbReference type="RefSeq" id="WP_203170845.1">
    <property type="nucleotide sequence ID" value="NZ_JAEVLS010000009.1"/>
</dbReference>
<proteinExistence type="predicted"/>
<feature type="transmembrane region" description="Helical" evidence="1">
    <location>
        <begin position="119"/>
        <end position="139"/>
    </location>
</feature>
<dbReference type="Proteomes" id="UP000661077">
    <property type="component" value="Unassembled WGS sequence"/>
</dbReference>
<dbReference type="Gene3D" id="2.60.120.430">
    <property type="entry name" value="Galactose-binding lectin"/>
    <property type="match status" value="1"/>
</dbReference>
<feature type="transmembrane region" description="Helical" evidence="1">
    <location>
        <begin position="90"/>
        <end position="107"/>
    </location>
</feature>
<evidence type="ECO:0000313" key="3">
    <source>
        <dbReference type="Proteomes" id="UP000661077"/>
    </source>
</evidence>
<protein>
    <submittedName>
        <fullName evidence="2">VanZ family protein</fullName>
    </submittedName>
</protein>
<keyword evidence="3" id="KW-1185">Reference proteome</keyword>
<keyword evidence="1" id="KW-1133">Transmembrane helix</keyword>
<evidence type="ECO:0000256" key="1">
    <source>
        <dbReference type="SAM" id="Phobius"/>
    </source>
</evidence>
<keyword evidence="1" id="KW-0812">Transmembrane</keyword>
<gene>
    <name evidence="2" type="ORF">JM946_28420</name>
</gene>
<dbReference type="NCBIfam" id="NF037970">
    <property type="entry name" value="vanZ_1"/>
    <property type="match status" value="1"/>
</dbReference>